<comment type="caution">
    <text evidence="1">The sequence shown here is derived from an EMBL/GenBank/DDBJ whole genome shotgun (WGS) entry which is preliminary data.</text>
</comment>
<organism evidence="1 2">
    <name type="scientific">Pararhodobacter aggregans</name>
    <dbReference type="NCBI Taxonomy" id="404875"/>
    <lineage>
        <taxon>Bacteria</taxon>
        <taxon>Pseudomonadati</taxon>
        <taxon>Pseudomonadota</taxon>
        <taxon>Alphaproteobacteria</taxon>
        <taxon>Rhodobacterales</taxon>
        <taxon>Paracoccaceae</taxon>
        <taxon>Pararhodobacter</taxon>
    </lineage>
</organism>
<dbReference type="AlphaFoldDB" id="A0A2T7UWJ9"/>
<gene>
    <name evidence="1" type="ORF">DDE23_00645</name>
</gene>
<evidence type="ECO:0000313" key="1">
    <source>
        <dbReference type="EMBL" id="PVE48949.1"/>
    </source>
</evidence>
<accession>A0A2T7UWJ9</accession>
<keyword evidence="2" id="KW-1185">Reference proteome</keyword>
<proteinExistence type="predicted"/>
<evidence type="ECO:0000313" key="2">
    <source>
        <dbReference type="Proteomes" id="UP000244810"/>
    </source>
</evidence>
<dbReference type="EMBL" id="QDDR01000001">
    <property type="protein sequence ID" value="PVE48949.1"/>
    <property type="molecule type" value="Genomic_DNA"/>
</dbReference>
<reference evidence="1 2" key="1">
    <citation type="journal article" date="2011" name="Syst. Appl. Microbiol.">
        <title>Defluviimonas denitrificans gen. nov., sp. nov., and Pararhodobacter aggregans gen. nov., sp. nov., non-phototrophic Rhodobacteraceae from the biofilter of a marine aquaculture.</title>
        <authorList>
            <person name="Foesel B.U."/>
            <person name="Drake H.L."/>
            <person name="Schramm A."/>
        </authorList>
    </citation>
    <scope>NUCLEOTIDE SEQUENCE [LARGE SCALE GENOMIC DNA]</scope>
    <source>
        <strain evidence="1 2">D1-19</strain>
    </source>
</reference>
<protein>
    <submittedName>
        <fullName evidence="1">Uncharacterized protein</fullName>
    </submittedName>
</protein>
<name>A0A2T7UWJ9_9RHOB</name>
<sequence length="173" mass="18766">MDMVEIGAAIGLASQAVGLTGKAAEAVASIKGLFRPDGSVDTEEAKRQLNALAAELTAANMANVQISGALRKLSDELNRADEFQSARARYELIQTENGDYLFRLRADDAAGEPTHYICPVCLNKDKVFSFVRVSGAGYGTCQADKQHIFLFNVQPKEKPNPAVRGRSSSWMTR</sequence>
<dbReference type="RefSeq" id="WP_107749455.1">
    <property type="nucleotide sequence ID" value="NZ_QBKF01000001.1"/>
</dbReference>
<dbReference type="OrthoDB" id="7865457at2"/>
<dbReference type="Proteomes" id="UP000244810">
    <property type="component" value="Unassembled WGS sequence"/>
</dbReference>